<dbReference type="OMA" id="PNIKEVW"/>
<dbReference type="KEGG" id="adl:AURDEDRAFT_28862"/>
<feature type="region of interest" description="Disordered" evidence="1">
    <location>
        <begin position="27"/>
        <end position="49"/>
    </location>
</feature>
<evidence type="ECO:0000259" key="2">
    <source>
        <dbReference type="Pfam" id="PF09994"/>
    </source>
</evidence>
<dbReference type="EMBL" id="JH688124">
    <property type="protein sequence ID" value="EJD33667.1"/>
    <property type="molecule type" value="Genomic_DNA"/>
</dbReference>
<keyword evidence="4" id="KW-1185">Reference proteome</keyword>
<gene>
    <name evidence="3" type="ORF">AURDEDRAFT_28862</name>
</gene>
<sequence>MNHVCFFRHALALHEYRVKFLPEYANGGSGPTAENTTKKPGQPPHTKEVWFTGSHSDIGGGNAANASLDMFGPALRWMSFE</sequence>
<dbReference type="InParanoid" id="J0WP78"/>
<evidence type="ECO:0000313" key="4">
    <source>
        <dbReference type="Proteomes" id="UP000006514"/>
    </source>
</evidence>
<accession>J0WP78</accession>
<dbReference type="Pfam" id="PF09994">
    <property type="entry name" value="T6SS_Tle1-like_cat"/>
    <property type="match status" value="1"/>
</dbReference>
<evidence type="ECO:0000313" key="3">
    <source>
        <dbReference type="EMBL" id="EJD33667.1"/>
    </source>
</evidence>
<reference evidence="4" key="1">
    <citation type="journal article" date="2012" name="Science">
        <title>The Paleozoic origin of enzymatic lignin decomposition reconstructed from 31 fungal genomes.</title>
        <authorList>
            <person name="Floudas D."/>
            <person name="Binder M."/>
            <person name="Riley R."/>
            <person name="Barry K."/>
            <person name="Blanchette R.A."/>
            <person name="Henrissat B."/>
            <person name="Martinez A.T."/>
            <person name="Otillar R."/>
            <person name="Spatafora J.W."/>
            <person name="Yadav J.S."/>
            <person name="Aerts A."/>
            <person name="Benoit I."/>
            <person name="Boyd A."/>
            <person name="Carlson A."/>
            <person name="Copeland A."/>
            <person name="Coutinho P.M."/>
            <person name="de Vries R.P."/>
            <person name="Ferreira P."/>
            <person name="Findley K."/>
            <person name="Foster B."/>
            <person name="Gaskell J."/>
            <person name="Glotzer D."/>
            <person name="Gorecki P."/>
            <person name="Heitman J."/>
            <person name="Hesse C."/>
            <person name="Hori C."/>
            <person name="Igarashi K."/>
            <person name="Jurgens J.A."/>
            <person name="Kallen N."/>
            <person name="Kersten P."/>
            <person name="Kohler A."/>
            <person name="Kuees U."/>
            <person name="Kumar T.K.A."/>
            <person name="Kuo A."/>
            <person name="LaButti K."/>
            <person name="Larrondo L.F."/>
            <person name="Lindquist E."/>
            <person name="Ling A."/>
            <person name="Lombard V."/>
            <person name="Lucas S."/>
            <person name="Lundell T."/>
            <person name="Martin R."/>
            <person name="McLaughlin D.J."/>
            <person name="Morgenstern I."/>
            <person name="Morin E."/>
            <person name="Murat C."/>
            <person name="Nagy L.G."/>
            <person name="Nolan M."/>
            <person name="Ohm R.A."/>
            <person name="Patyshakuliyeva A."/>
            <person name="Rokas A."/>
            <person name="Ruiz-Duenas F.J."/>
            <person name="Sabat G."/>
            <person name="Salamov A."/>
            <person name="Samejima M."/>
            <person name="Schmutz J."/>
            <person name="Slot J.C."/>
            <person name="St John F."/>
            <person name="Stenlid J."/>
            <person name="Sun H."/>
            <person name="Sun S."/>
            <person name="Syed K."/>
            <person name="Tsang A."/>
            <person name="Wiebenga A."/>
            <person name="Young D."/>
            <person name="Pisabarro A."/>
            <person name="Eastwood D.C."/>
            <person name="Martin F."/>
            <person name="Cullen D."/>
            <person name="Grigoriev I.V."/>
            <person name="Hibbett D.S."/>
        </authorList>
    </citation>
    <scope>NUCLEOTIDE SEQUENCE [LARGE SCALE GENOMIC DNA]</scope>
    <source>
        <strain evidence="4">TFB10046</strain>
    </source>
</reference>
<proteinExistence type="predicted"/>
<dbReference type="InterPro" id="IPR018712">
    <property type="entry name" value="Tle1-like_cat"/>
</dbReference>
<protein>
    <recommendedName>
        <fullName evidence="2">T6SS Phospholipase effector Tle1-like catalytic domain-containing protein</fullName>
    </recommendedName>
</protein>
<dbReference type="AlphaFoldDB" id="J0WP78"/>
<organism evidence="3 4">
    <name type="scientific">Auricularia subglabra (strain TFB-10046 / SS5)</name>
    <name type="common">White-rot fungus</name>
    <name type="synonym">Auricularia delicata (strain TFB10046)</name>
    <dbReference type="NCBI Taxonomy" id="717982"/>
    <lineage>
        <taxon>Eukaryota</taxon>
        <taxon>Fungi</taxon>
        <taxon>Dikarya</taxon>
        <taxon>Basidiomycota</taxon>
        <taxon>Agaricomycotina</taxon>
        <taxon>Agaricomycetes</taxon>
        <taxon>Auriculariales</taxon>
        <taxon>Auriculariaceae</taxon>
        <taxon>Auricularia</taxon>
    </lineage>
</organism>
<dbReference type="PANTHER" id="PTHR33840">
    <property type="match status" value="1"/>
</dbReference>
<evidence type="ECO:0000256" key="1">
    <source>
        <dbReference type="SAM" id="MobiDB-lite"/>
    </source>
</evidence>
<dbReference type="OrthoDB" id="3264987at2759"/>
<name>J0WP78_AURST</name>
<feature type="domain" description="T6SS Phospholipase effector Tle1-like catalytic" evidence="2">
    <location>
        <begin position="2"/>
        <end position="79"/>
    </location>
</feature>
<dbReference type="PANTHER" id="PTHR33840:SF1">
    <property type="entry name" value="TLE1 PHOSPHOLIPASE DOMAIN-CONTAINING PROTEIN"/>
    <property type="match status" value="1"/>
</dbReference>
<dbReference type="Proteomes" id="UP000006514">
    <property type="component" value="Unassembled WGS sequence"/>
</dbReference>
<feature type="non-terminal residue" evidence="3">
    <location>
        <position position="81"/>
    </location>
</feature>